<organism evidence="1">
    <name type="scientific">uncultured Chloroflexia bacterium</name>
    <dbReference type="NCBI Taxonomy" id="1672391"/>
    <lineage>
        <taxon>Bacteria</taxon>
        <taxon>Bacillati</taxon>
        <taxon>Chloroflexota</taxon>
        <taxon>Chloroflexia</taxon>
        <taxon>environmental samples</taxon>
    </lineage>
</organism>
<dbReference type="AlphaFoldDB" id="A0A6J4JRD3"/>
<gene>
    <name evidence="1" type="ORF">AVDCRST_MAG93-3494</name>
</gene>
<sequence length="295" mass="32939">MRTVVLRELNCSNTEDFFGSDECRLEIIVDGQHNQTLRRSLSAGQSWPLERAFNFRHGVEVSLIDEDAPDPNDELGKVTIGPDITPFGTASFRADGADYRLQYRVEDALGSELPADPKAAAERIVEEFRTSTGGGRWPNISREALAAGMLDRVCNPFNVNQRRGPFCGPSAVVFELVRKDPLRYVQVCRSLYENGSFRSRTKEVRPRDALLNSRVGGDLSPVDWMLVATLRDAENALFPIEGEDQSGTMAQIAGITTPWEMEGWTSELLGFDDARYESTYLFGEFEAMRDAHGAF</sequence>
<evidence type="ECO:0000313" key="1">
    <source>
        <dbReference type="EMBL" id="CAA9285493.1"/>
    </source>
</evidence>
<name>A0A6J4JRD3_9CHLR</name>
<reference evidence="1" key="1">
    <citation type="submission" date="2020-02" db="EMBL/GenBank/DDBJ databases">
        <authorList>
            <person name="Meier V. D."/>
        </authorList>
    </citation>
    <scope>NUCLEOTIDE SEQUENCE</scope>
    <source>
        <strain evidence="1">AVDCRST_MAG93</strain>
    </source>
</reference>
<dbReference type="EMBL" id="CADCTR010001192">
    <property type="protein sequence ID" value="CAA9285493.1"/>
    <property type="molecule type" value="Genomic_DNA"/>
</dbReference>
<accession>A0A6J4JRD3</accession>
<feature type="non-terminal residue" evidence="1">
    <location>
        <position position="295"/>
    </location>
</feature>
<protein>
    <submittedName>
        <fullName evidence="1">Uncharacterized protein</fullName>
    </submittedName>
</protein>
<proteinExistence type="predicted"/>